<accession>A0AAD1DR69</accession>
<evidence type="ECO:0000313" key="1">
    <source>
        <dbReference type="EMBL" id="AZA90544.1"/>
    </source>
</evidence>
<keyword evidence="2" id="KW-1185">Reference proteome</keyword>
<protein>
    <recommendedName>
        <fullName evidence="3">Glycolipid-binding domain-containing protein</fullName>
    </recommendedName>
</protein>
<evidence type="ECO:0008006" key="3">
    <source>
        <dbReference type="Google" id="ProtNLM"/>
    </source>
</evidence>
<gene>
    <name evidence="1" type="ORF">EG343_07885</name>
</gene>
<proteinExistence type="predicted"/>
<organism evidence="1 2">
    <name type="scientific">Chryseobacterium nakagawai</name>
    <dbReference type="NCBI Taxonomy" id="1241982"/>
    <lineage>
        <taxon>Bacteria</taxon>
        <taxon>Pseudomonadati</taxon>
        <taxon>Bacteroidota</taxon>
        <taxon>Flavobacteriia</taxon>
        <taxon>Flavobacteriales</taxon>
        <taxon>Weeksellaceae</taxon>
        <taxon>Chryseobacterium group</taxon>
        <taxon>Chryseobacterium</taxon>
    </lineage>
</organism>
<dbReference type="AlphaFoldDB" id="A0AAD1DR69"/>
<reference evidence="1 2" key="1">
    <citation type="submission" date="2018-11" db="EMBL/GenBank/DDBJ databases">
        <title>Proposal to divide the Flavobacteriaceae and reorganize its genera based on Amino Acid Identity values calculated from whole genome sequences.</title>
        <authorList>
            <person name="Nicholson A.C."/>
            <person name="Gulvik C.A."/>
            <person name="Whitney A.M."/>
            <person name="Humrighouse B.W."/>
            <person name="Bell M."/>
            <person name="Holmes B."/>
            <person name="Steigerwalt A.G."/>
            <person name="Villarma A."/>
            <person name="Sheth M."/>
            <person name="Batra D."/>
            <person name="Pryor J."/>
            <person name="Bernardet J.-F."/>
            <person name="Hugo C."/>
            <person name="Kampfer P."/>
            <person name="Newman J."/>
            <person name="McQuiston J.R."/>
        </authorList>
    </citation>
    <scope>NUCLEOTIDE SEQUENCE [LARGE SCALE GENOMIC DNA]</scope>
    <source>
        <strain evidence="1 2">G0041</strain>
    </source>
</reference>
<dbReference type="Proteomes" id="UP000278288">
    <property type="component" value="Chromosome"/>
</dbReference>
<dbReference type="SUPFAM" id="SSF159275">
    <property type="entry name" value="PA1994-like"/>
    <property type="match status" value="1"/>
</dbReference>
<evidence type="ECO:0000313" key="2">
    <source>
        <dbReference type="Proteomes" id="UP000278288"/>
    </source>
</evidence>
<dbReference type="RefSeq" id="WP_123857269.1">
    <property type="nucleotide sequence ID" value="NZ_CP033923.1"/>
</dbReference>
<name>A0AAD1DR69_CHRNA</name>
<dbReference type="KEGG" id="cnk:EG343_07885"/>
<sequence>MKTLIWQGIAFQSLEYFSLKENDKGSIVESRIIGYYESKMYTVDYQLIIDINWNIQEFIIKSEVNTVKNELTGRKLQDGWEINNVINPDFKEIPFIDISLTPFTNTLPINNLILAENDAQKIQVIYIDVLNNLVKPVTQQYTRIAPHTYHYDNLQTDFEADILVDDNGLVVNYPGLFEKIAEFS</sequence>
<dbReference type="EMBL" id="CP033923">
    <property type="protein sequence ID" value="AZA90544.1"/>
    <property type="molecule type" value="Genomic_DNA"/>
</dbReference>
<dbReference type="Pfam" id="PF06475">
    <property type="entry name" value="Glycolipid_bind"/>
    <property type="match status" value="1"/>
</dbReference>
<dbReference type="InterPro" id="IPR009467">
    <property type="entry name" value="Glycolipid-bd_prot_put"/>
</dbReference>